<proteinExistence type="predicted"/>
<accession>A0A5D2LNF4</accession>
<dbReference type="SMART" id="SM00365">
    <property type="entry name" value="LRR_SD22"/>
    <property type="match status" value="2"/>
</dbReference>
<dbReference type="AlphaFoldDB" id="A0A5D2LNF4"/>
<dbReference type="InterPro" id="IPR001611">
    <property type="entry name" value="Leu-rich_rpt"/>
</dbReference>
<name>A0A5D2LNF4_GOSTO</name>
<gene>
    <name evidence="1" type="ORF">ES332_D03G141400v1</name>
</gene>
<dbReference type="EMBL" id="CM017625">
    <property type="protein sequence ID" value="TYH80570.1"/>
    <property type="molecule type" value="Genomic_DNA"/>
</dbReference>
<dbReference type="Pfam" id="PF13855">
    <property type="entry name" value="LRR_8"/>
    <property type="match status" value="1"/>
</dbReference>
<sequence length="124" mass="14686">MDRVKRFKALRALSLSSPPFFPAVSAQHHHRRLLALWRWRHAGFRQWYPPTCRRTTCSEVQPKLNHLAILKYLDLSENQIESISNKGLSNFTNLKKLDLSWNQIEIFQSFKVIQPRCLHADDQF</sequence>
<dbReference type="PROSITE" id="PS51450">
    <property type="entry name" value="LRR"/>
    <property type="match status" value="1"/>
</dbReference>
<dbReference type="Proteomes" id="UP000322667">
    <property type="component" value="Chromosome D03"/>
</dbReference>
<reference evidence="1 2" key="1">
    <citation type="submission" date="2019-07" db="EMBL/GenBank/DDBJ databases">
        <title>WGS assembly of Gossypium tomentosum.</title>
        <authorList>
            <person name="Chen Z.J."/>
            <person name="Sreedasyam A."/>
            <person name="Ando A."/>
            <person name="Song Q."/>
            <person name="De L."/>
            <person name="Hulse-Kemp A."/>
            <person name="Ding M."/>
            <person name="Ye W."/>
            <person name="Kirkbride R."/>
            <person name="Jenkins J."/>
            <person name="Plott C."/>
            <person name="Lovell J."/>
            <person name="Lin Y.-M."/>
            <person name="Vaughn R."/>
            <person name="Liu B."/>
            <person name="Li W."/>
            <person name="Simpson S."/>
            <person name="Scheffler B."/>
            <person name="Saski C."/>
            <person name="Grover C."/>
            <person name="Hu G."/>
            <person name="Conover J."/>
            <person name="Carlson J."/>
            <person name="Shu S."/>
            <person name="Boston L."/>
            <person name="Williams M."/>
            <person name="Peterson D."/>
            <person name="Mcgee K."/>
            <person name="Jones D."/>
            <person name="Wendel J."/>
            <person name="Stelly D."/>
            <person name="Grimwood J."/>
            <person name="Schmutz J."/>
        </authorList>
    </citation>
    <scope>NUCLEOTIDE SEQUENCE [LARGE SCALE GENOMIC DNA]</scope>
    <source>
        <strain evidence="1">7179.01</strain>
    </source>
</reference>
<dbReference type="SUPFAM" id="SSF52058">
    <property type="entry name" value="L domain-like"/>
    <property type="match status" value="1"/>
</dbReference>
<dbReference type="PRINTS" id="PR00019">
    <property type="entry name" value="LEURICHRPT"/>
</dbReference>
<dbReference type="Gene3D" id="3.80.10.10">
    <property type="entry name" value="Ribonuclease Inhibitor"/>
    <property type="match status" value="1"/>
</dbReference>
<keyword evidence="2" id="KW-1185">Reference proteome</keyword>
<evidence type="ECO:0000313" key="1">
    <source>
        <dbReference type="EMBL" id="TYH80570.1"/>
    </source>
</evidence>
<protein>
    <recommendedName>
        <fullName evidence="3">Leucine-rich repeat-containing N-terminal plant-type domain-containing protein</fullName>
    </recommendedName>
</protein>
<evidence type="ECO:0008006" key="3">
    <source>
        <dbReference type="Google" id="ProtNLM"/>
    </source>
</evidence>
<organism evidence="1 2">
    <name type="scientific">Gossypium tomentosum</name>
    <name type="common">Hawaiian cotton</name>
    <name type="synonym">Gossypium sandvicense</name>
    <dbReference type="NCBI Taxonomy" id="34277"/>
    <lineage>
        <taxon>Eukaryota</taxon>
        <taxon>Viridiplantae</taxon>
        <taxon>Streptophyta</taxon>
        <taxon>Embryophyta</taxon>
        <taxon>Tracheophyta</taxon>
        <taxon>Spermatophyta</taxon>
        <taxon>Magnoliopsida</taxon>
        <taxon>eudicotyledons</taxon>
        <taxon>Gunneridae</taxon>
        <taxon>Pentapetalae</taxon>
        <taxon>rosids</taxon>
        <taxon>malvids</taxon>
        <taxon>Malvales</taxon>
        <taxon>Malvaceae</taxon>
        <taxon>Malvoideae</taxon>
        <taxon>Gossypium</taxon>
    </lineage>
</organism>
<evidence type="ECO:0000313" key="2">
    <source>
        <dbReference type="Proteomes" id="UP000322667"/>
    </source>
</evidence>
<dbReference type="InterPro" id="IPR032675">
    <property type="entry name" value="LRR_dom_sf"/>
</dbReference>